<dbReference type="PANTHER" id="PTHR43033">
    <property type="entry name" value="TRNA(ILE)-LYSIDINE SYNTHASE-RELATED"/>
    <property type="match status" value="1"/>
</dbReference>
<dbReference type="InterPro" id="IPR011063">
    <property type="entry name" value="TilS/TtcA_N"/>
</dbReference>
<dbReference type="GO" id="GO:0032267">
    <property type="term" value="F:tRNA(Ile)-lysidine synthase activity"/>
    <property type="evidence" value="ECO:0007669"/>
    <property type="project" value="UniProtKB-EC"/>
</dbReference>
<dbReference type="Pfam" id="PF01171">
    <property type="entry name" value="ATP_bind_3"/>
    <property type="match status" value="1"/>
</dbReference>
<dbReference type="PANTHER" id="PTHR43033:SF1">
    <property type="entry name" value="TRNA(ILE)-LYSIDINE SYNTHASE-RELATED"/>
    <property type="match status" value="1"/>
</dbReference>
<comment type="caution">
    <text evidence="9">The sequence shown here is derived from an EMBL/GenBank/DDBJ whole genome shotgun (WGS) entry which is preliminary data.</text>
</comment>
<accession>A0A8H7CIX0</accession>
<sequence>MTTWYPEGYSTHQPYYYPPGPPPLSAATANPNPPPWRGYQLQPRKSNNDSGRSSSSQTQASMPPTRCGRSTTGTSSYPQLDFMDGIDYFKIGQTVRIRRWNAETDSFSGWKTGKVARPILHEKDDGTQKRARSYLCSYEFGQNKEYREKEFSPHLQEIESLEANPISVTPALRLGNNCQFVFAPIPVSNSSGTGKRVVYSPAVVLTSPNEQGGVRLRVLAGPAAKREIDNFAIKHAPPYNPESAQILQQKGFQVEGDVLKQPPPISGDEFARLLKRCAPSVGWPNKIAVAHSGGADSTCLLFLIHRYIQDLKKEHLRPRPSAVVSLSVDHGLQASSAATAKHCADYAQSLGIEHISSQIPWSEPPFPKKPQPGEAFEEIGRLARYQLLFRSMKEAGTELLALGHHGDDQVETSLMRLAKGSTELGAGGMRKVRRWGMGANINGDDNTMGWVGVEGMTKWMIRPLLEVSKERILATCAENNLEYVEDSTNFQPELTLRNAIRHLLNKKYPRLQMEDIENLVDSSLNRSHLPSPPATYLVSYRGLSTVRNPLVQRAIVLRLLRYVSFYAWGTARADGDRRRKSLELIVQNLWTPNPFAAGIGSFVAGGGAWWLPVVVGAKRMLFPSPTHPPKLGPGEITGWLACRQPPMRERRDPSKVDPLHVDITDKIRAKLQTRNEQPEQMLSVLWDCRFVLKINIDEIPDHIARGILVNGDRILVHPNTRWYWPKVIHLQRNRELETLVHSTLSTTSKGLVKLDRDTMASWGLYWNESVTSSWIEIEWIRSLSGL</sequence>
<feature type="region of interest" description="Disordered" evidence="7">
    <location>
        <begin position="1"/>
        <end position="76"/>
    </location>
</feature>
<evidence type="ECO:0000256" key="6">
    <source>
        <dbReference type="ARBA" id="ARBA00048539"/>
    </source>
</evidence>
<dbReference type="OrthoDB" id="434144at2759"/>
<dbReference type="Gene3D" id="3.40.50.620">
    <property type="entry name" value="HUPs"/>
    <property type="match status" value="1"/>
</dbReference>
<evidence type="ECO:0000313" key="10">
    <source>
        <dbReference type="Proteomes" id="UP000620124"/>
    </source>
</evidence>
<dbReference type="GO" id="GO:0008033">
    <property type="term" value="P:tRNA processing"/>
    <property type="evidence" value="ECO:0007669"/>
    <property type="project" value="UniProtKB-KW"/>
</dbReference>
<dbReference type="CDD" id="cd01992">
    <property type="entry name" value="TilS_N"/>
    <property type="match status" value="1"/>
</dbReference>
<name>A0A8H7CIX0_9AGAR</name>
<dbReference type="GO" id="GO:0005524">
    <property type="term" value="F:ATP binding"/>
    <property type="evidence" value="ECO:0007669"/>
    <property type="project" value="UniProtKB-KW"/>
</dbReference>
<evidence type="ECO:0000256" key="7">
    <source>
        <dbReference type="SAM" id="MobiDB-lite"/>
    </source>
</evidence>
<dbReference type="InterPro" id="IPR012795">
    <property type="entry name" value="tRNA_Ile_lys_synt_N"/>
</dbReference>
<feature type="compositionally biased region" description="Low complexity" evidence="7">
    <location>
        <begin position="48"/>
        <end position="76"/>
    </location>
</feature>
<evidence type="ECO:0000256" key="1">
    <source>
        <dbReference type="ARBA" id="ARBA00013267"/>
    </source>
</evidence>
<dbReference type="InterPro" id="IPR012094">
    <property type="entry name" value="tRNA_Ile_lys_synt"/>
</dbReference>
<evidence type="ECO:0000313" key="9">
    <source>
        <dbReference type="EMBL" id="KAF7337931.1"/>
    </source>
</evidence>
<feature type="domain" description="tRNA(Ile)-lysidine/2-thiocytidine synthase N-terminal" evidence="8">
    <location>
        <begin position="286"/>
        <end position="502"/>
    </location>
</feature>
<dbReference type="EC" id="6.3.4.19" evidence="1"/>
<dbReference type="Proteomes" id="UP000620124">
    <property type="component" value="Unassembled WGS sequence"/>
</dbReference>
<evidence type="ECO:0000256" key="4">
    <source>
        <dbReference type="ARBA" id="ARBA00022741"/>
    </source>
</evidence>
<dbReference type="InterPro" id="IPR014729">
    <property type="entry name" value="Rossmann-like_a/b/a_fold"/>
</dbReference>
<dbReference type="HAMAP" id="MF_01161">
    <property type="entry name" value="tRNA_Ile_lys_synt"/>
    <property type="match status" value="1"/>
</dbReference>
<keyword evidence="5" id="KW-0067">ATP-binding</keyword>
<organism evidence="9 10">
    <name type="scientific">Mycena venus</name>
    <dbReference type="NCBI Taxonomy" id="2733690"/>
    <lineage>
        <taxon>Eukaryota</taxon>
        <taxon>Fungi</taxon>
        <taxon>Dikarya</taxon>
        <taxon>Basidiomycota</taxon>
        <taxon>Agaricomycotina</taxon>
        <taxon>Agaricomycetes</taxon>
        <taxon>Agaricomycetidae</taxon>
        <taxon>Agaricales</taxon>
        <taxon>Marasmiineae</taxon>
        <taxon>Mycenaceae</taxon>
        <taxon>Mycena</taxon>
    </lineage>
</organism>
<evidence type="ECO:0000259" key="8">
    <source>
        <dbReference type="Pfam" id="PF01171"/>
    </source>
</evidence>
<comment type="catalytic activity">
    <reaction evidence="6">
        <text>cytidine(34) in tRNA(Ile2) + L-lysine + ATP = lysidine(34) in tRNA(Ile2) + AMP + diphosphate + H(+)</text>
        <dbReference type="Rhea" id="RHEA:43744"/>
        <dbReference type="Rhea" id="RHEA-COMP:10625"/>
        <dbReference type="Rhea" id="RHEA-COMP:10670"/>
        <dbReference type="ChEBI" id="CHEBI:15378"/>
        <dbReference type="ChEBI" id="CHEBI:30616"/>
        <dbReference type="ChEBI" id="CHEBI:32551"/>
        <dbReference type="ChEBI" id="CHEBI:33019"/>
        <dbReference type="ChEBI" id="CHEBI:82748"/>
        <dbReference type="ChEBI" id="CHEBI:83665"/>
        <dbReference type="ChEBI" id="CHEBI:456215"/>
        <dbReference type="EC" id="6.3.4.19"/>
    </reaction>
</comment>
<evidence type="ECO:0000256" key="2">
    <source>
        <dbReference type="ARBA" id="ARBA00022598"/>
    </source>
</evidence>
<proteinExistence type="inferred from homology"/>
<dbReference type="NCBIfam" id="TIGR02432">
    <property type="entry name" value="lysidine_TilS_N"/>
    <property type="match status" value="1"/>
</dbReference>
<dbReference type="SUPFAM" id="SSF52402">
    <property type="entry name" value="Adenine nucleotide alpha hydrolases-like"/>
    <property type="match status" value="1"/>
</dbReference>
<protein>
    <recommendedName>
        <fullName evidence="1">tRNA(Ile)-lysidine synthetase</fullName>
        <ecNumber evidence="1">6.3.4.19</ecNumber>
    </recommendedName>
</protein>
<evidence type="ECO:0000256" key="3">
    <source>
        <dbReference type="ARBA" id="ARBA00022694"/>
    </source>
</evidence>
<keyword evidence="3" id="KW-0819">tRNA processing</keyword>
<keyword evidence="2" id="KW-0436">Ligase</keyword>
<gene>
    <name evidence="9" type="ORF">MVEN_02016300</name>
</gene>
<keyword evidence="10" id="KW-1185">Reference proteome</keyword>
<reference evidence="9" key="1">
    <citation type="submission" date="2020-05" db="EMBL/GenBank/DDBJ databases">
        <title>Mycena genomes resolve the evolution of fungal bioluminescence.</title>
        <authorList>
            <person name="Tsai I.J."/>
        </authorList>
    </citation>
    <scope>NUCLEOTIDE SEQUENCE</scope>
    <source>
        <strain evidence="9">CCC161011</strain>
    </source>
</reference>
<keyword evidence="4" id="KW-0547">Nucleotide-binding</keyword>
<dbReference type="AlphaFoldDB" id="A0A8H7CIX0"/>
<evidence type="ECO:0000256" key="5">
    <source>
        <dbReference type="ARBA" id="ARBA00022840"/>
    </source>
</evidence>
<dbReference type="EMBL" id="JACAZI010000021">
    <property type="protein sequence ID" value="KAF7337931.1"/>
    <property type="molecule type" value="Genomic_DNA"/>
</dbReference>